<dbReference type="InterPro" id="IPR022134">
    <property type="entry name" value="DUF3667"/>
</dbReference>
<evidence type="ECO:0000256" key="1">
    <source>
        <dbReference type="SAM" id="Phobius"/>
    </source>
</evidence>
<proteinExistence type="predicted"/>
<reference evidence="3" key="1">
    <citation type="journal article" date="2019" name="Int. J. Syst. Evol. Microbiol.">
        <title>The Global Catalogue of Microorganisms (GCM) 10K type strain sequencing project: providing services to taxonomists for standard genome sequencing and annotation.</title>
        <authorList>
            <consortium name="The Broad Institute Genomics Platform"/>
            <consortium name="The Broad Institute Genome Sequencing Center for Infectious Disease"/>
            <person name="Wu L."/>
            <person name="Ma J."/>
        </authorList>
    </citation>
    <scope>NUCLEOTIDE SEQUENCE [LARGE SCALE GENOMIC DNA]</scope>
    <source>
        <strain evidence="3">JCM 18325</strain>
    </source>
</reference>
<feature type="transmembrane region" description="Helical" evidence="1">
    <location>
        <begin position="237"/>
        <end position="260"/>
    </location>
</feature>
<evidence type="ECO:0000313" key="2">
    <source>
        <dbReference type="EMBL" id="GAA4808143.1"/>
    </source>
</evidence>
<keyword evidence="3" id="KW-1185">Reference proteome</keyword>
<evidence type="ECO:0000313" key="3">
    <source>
        <dbReference type="Proteomes" id="UP001501433"/>
    </source>
</evidence>
<name>A0ABP9CD65_9FLAO</name>
<comment type="caution">
    <text evidence="2">The sequence shown here is derived from an EMBL/GenBank/DDBJ whole genome shotgun (WGS) entry which is preliminary data.</text>
</comment>
<feature type="transmembrane region" description="Helical" evidence="1">
    <location>
        <begin position="332"/>
        <end position="357"/>
    </location>
</feature>
<keyword evidence="1" id="KW-0472">Membrane</keyword>
<sequence>MEKKTLNCANCEKEFEDGFEFCPHCGQKTNEDLTLGVLFYNTISNYFSFDARFFKSFIPLMLKPGYLAQKFLEGKRLLFLHPAQMYLFISVIFFFVISFSVQEFASKTDAALKKDFDNSETSDHYLDTNKVKLDSAEIAKLMKPLNDNKQFIGLKDEDLKKADSLIKMDTKKSKGIITSFDFNQKSVDSLIASGAEDSLIYKEMGLTEDAGFFKRKFYEQMLKFYKNRGLSPIINTFFNSIPIAMFFLLPLFAFLLKVFYFKKGTYAHHLVFSFYYFSFLFMVFSLIFGINRFWDIPDWIDWFIALSTFIYLFIAIKRFYRQHWFLSLFKSGVISFVFLMLVMPLAFIILTGFSFLFY</sequence>
<protein>
    <submittedName>
        <fullName evidence="2">DUF3667 domain-containing protein</fullName>
    </submittedName>
</protein>
<dbReference type="Pfam" id="PF12412">
    <property type="entry name" value="DUF3667"/>
    <property type="match status" value="1"/>
</dbReference>
<dbReference type="RefSeq" id="WP_345276185.1">
    <property type="nucleotide sequence ID" value="NZ_BAABJW010000002.1"/>
</dbReference>
<feature type="transmembrane region" description="Helical" evidence="1">
    <location>
        <begin position="272"/>
        <end position="290"/>
    </location>
</feature>
<keyword evidence="1" id="KW-0812">Transmembrane</keyword>
<dbReference type="EMBL" id="BAABJW010000002">
    <property type="protein sequence ID" value="GAA4808143.1"/>
    <property type="molecule type" value="Genomic_DNA"/>
</dbReference>
<feature type="transmembrane region" description="Helical" evidence="1">
    <location>
        <begin position="302"/>
        <end position="320"/>
    </location>
</feature>
<organism evidence="2 3">
    <name type="scientific">Litoribaculum gwangyangense</name>
    <dbReference type="NCBI Taxonomy" id="1130722"/>
    <lineage>
        <taxon>Bacteria</taxon>
        <taxon>Pseudomonadati</taxon>
        <taxon>Bacteroidota</taxon>
        <taxon>Flavobacteriia</taxon>
        <taxon>Flavobacteriales</taxon>
        <taxon>Flavobacteriaceae</taxon>
        <taxon>Litoribaculum</taxon>
    </lineage>
</organism>
<feature type="transmembrane region" description="Helical" evidence="1">
    <location>
        <begin position="85"/>
        <end position="105"/>
    </location>
</feature>
<accession>A0ABP9CD65</accession>
<gene>
    <name evidence="2" type="ORF">GCM10023330_13430</name>
</gene>
<dbReference type="Proteomes" id="UP001501433">
    <property type="component" value="Unassembled WGS sequence"/>
</dbReference>
<keyword evidence="1" id="KW-1133">Transmembrane helix</keyword>